<sequence length="225" mass="24809">MLGGPFWNGSFLKGTGGVLSETNRFMGRHRSVQEEKMNTSSLYVDDFQESELTERLFITFYRASGLADVSWLIKMDVAAHAFLYDESAVVGIARTCIGKGNSPVFDGKAGAILEFALPPQPRLDRMSLVIQLRCCNFFLQDTILASGTVGKPVIDIADGQIHDFQLDPMGSLTISVRHEAPRLSQQLARGSSFDVSHLQQTIELESTRREASDISKVIPVLTPQT</sequence>
<name>A0A7S3JWS1_9STRA</name>
<organism evidence="1">
    <name type="scientific">Aureoumbra lagunensis</name>
    <dbReference type="NCBI Taxonomy" id="44058"/>
    <lineage>
        <taxon>Eukaryota</taxon>
        <taxon>Sar</taxon>
        <taxon>Stramenopiles</taxon>
        <taxon>Ochrophyta</taxon>
        <taxon>Pelagophyceae</taxon>
        <taxon>Pelagomonadales</taxon>
        <taxon>Aureoumbra</taxon>
    </lineage>
</organism>
<reference evidence="1" key="1">
    <citation type="submission" date="2021-01" db="EMBL/GenBank/DDBJ databases">
        <authorList>
            <person name="Corre E."/>
            <person name="Pelletier E."/>
            <person name="Niang G."/>
            <person name="Scheremetjew M."/>
            <person name="Finn R."/>
            <person name="Kale V."/>
            <person name="Holt S."/>
            <person name="Cochrane G."/>
            <person name="Meng A."/>
            <person name="Brown T."/>
            <person name="Cohen L."/>
        </authorList>
    </citation>
    <scope>NUCLEOTIDE SEQUENCE</scope>
    <source>
        <strain evidence="1">CCMP1510</strain>
    </source>
</reference>
<protein>
    <recommendedName>
        <fullName evidence="2">C2 domain-containing protein</fullName>
    </recommendedName>
</protein>
<accession>A0A7S3JWS1</accession>
<evidence type="ECO:0000313" key="1">
    <source>
        <dbReference type="EMBL" id="CAE0367487.1"/>
    </source>
</evidence>
<dbReference type="EMBL" id="HBIJ01012111">
    <property type="protein sequence ID" value="CAE0367487.1"/>
    <property type="molecule type" value="Transcribed_RNA"/>
</dbReference>
<gene>
    <name evidence="1" type="ORF">ALAG00032_LOCUS8244</name>
</gene>
<proteinExistence type="predicted"/>
<dbReference type="InterPro" id="IPR035892">
    <property type="entry name" value="C2_domain_sf"/>
</dbReference>
<evidence type="ECO:0008006" key="2">
    <source>
        <dbReference type="Google" id="ProtNLM"/>
    </source>
</evidence>
<dbReference type="AlphaFoldDB" id="A0A7S3JWS1"/>
<dbReference type="SUPFAM" id="SSF49562">
    <property type="entry name" value="C2 domain (Calcium/lipid-binding domain, CaLB)"/>
    <property type="match status" value="1"/>
</dbReference>